<sequence>MDMKQWTLRRTRCHLRLTQAVSEEVVEAEVVEVWLVVEEVVLVEVSVEDSEVALSVTAVVAMAISPEIVITVEEVSSVSNVVASVTRLRSALPHLNLCILLKLMSLNLICFVQT</sequence>
<evidence type="ECO:0000313" key="2">
    <source>
        <dbReference type="Proteomes" id="UP001165063"/>
    </source>
</evidence>
<evidence type="ECO:0000313" key="1">
    <source>
        <dbReference type="EMBL" id="GME86720.1"/>
    </source>
</evidence>
<dbReference type="EMBL" id="BSXU01019308">
    <property type="protein sequence ID" value="GME86720.1"/>
    <property type="molecule type" value="Genomic_DNA"/>
</dbReference>
<organism evidence="1 2">
    <name type="scientific">Ambrosiozyma monospora</name>
    <name type="common">Yeast</name>
    <name type="synonym">Endomycopsis monosporus</name>
    <dbReference type="NCBI Taxonomy" id="43982"/>
    <lineage>
        <taxon>Eukaryota</taxon>
        <taxon>Fungi</taxon>
        <taxon>Dikarya</taxon>
        <taxon>Ascomycota</taxon>
        <taxon>Saccharomycotina</taxon>
        <taxon>Pichiomycetes</taxon>
        <taxon>Pichiales</taxon>
        <taxon>Pichiaceae</taxon>
        <taxon>Ambrosiozyma</taxon>
    </lineage>
</organism>
<comment type="caution">
    <text evidence="1">The sequence shown here is derived from an EMBL/GenBank/DDBJ whole genome shotgun (WGS) entry which is preliminary data.</text>
</comment>
<accession>A0A9W6TAG2</accession>
<gene>
    <name evidence="1" type="ORF">Amon01_001026800</name>
</gene>
<keyword evidence="2" id="KW-1185">Reference proteome</keyword>
<reference evidence="1" key="1">
    <citation type="submission" date="2023-04" db="EMBL/GenBank/DDBJ databases">
        <title>Ambrosiozyma monospora NBRC 1965.</title>
        <authorList>
            <person name="Ichikawa N."/>
            <person name="Sato H."/>
            <person name="Tonouchi N."/>
        </authorList>
    </citation>
    <scope>NUCLEOTIDE SEQUENCE</scope>
    <source>
        <strain evidence="1">NBRC 1965</strain>
    </source>
</reference>
<proteinExistence type="predicted"/>
<name>A0A9W6TAG2_AMBMO</name>
<protein>
    <submittedName>
        <fullName evidence="1">Unnamed protein product</fullName>
    </submittedName>
</protein>
<dbReference type="Proteomes" id="UP001165063">
    <property type="component" value="Unassembled WGS sequence"/>
</dbReference>
<dbReference type="AlphaFoldDB" id="A0A9W6TAG2"/>